<reference evidence="1 2" key="1">
    <citation type="submission" date="2023-06" db="EMBL/GenBank/DDBJ databases">
        <title>Pelomonas sp. PFR6 16S ribosomal RNA gene Genome sequencing and assembly.</title>
        <authorList>
            <person name="Woo H."/>
        </authorList>
    </citation>
    <scope>NUCLEOTIDE SEQUENCE [LARGE SCALE GENOMIC DNA]</scope>
    <source>
        <strain evidence="1 2">PFR6</strain>
    </source>
</reference>
<evidence type="ECO:0000313" key="1">
    <source>
        <dbReference type="EMBL" id="MDN3919732.1"/>
    </source>
</evidence>
<comment type="caution">
    <text evidence="1">The sequence shown here is derived from an EMBL/GenBank/DDBJ whole genome shotgun (WGS) entry which is preliminary data.</text>
</comment>
<dbReference type="RefSeq" id="WP_290358025.1">
    <property type="nucleotide sequence ID" value="NZ_JAUHHC010000001.1"/>
</dbReference>
<sequence length="238" mass="26578">MSNSSDPFQYRIPPNIQSVQIGEHPLVFIDDFLEDPQALVEVACRSAFTPYAGVAERKGYPGVRAAVPADYSANLTALMEPLIKLNFGVPEELALRKSECAFSLMTVPPQSLGTLQRTPHFDASTPHHMAVLLYLCGPEHGGTAFYRHKATGLQQITPENRERYLDAFAAELQARPPQARYFSDSDEHFEFLGMMPARFNRLVIYRGSLLHTACINPQRSLGSDPRGGRLTVNTFYDF</sequence>
<evidence type="ECO:0000313" key="2">
    <source>
        <dbReference type="Proteomes" id="UP001228044"/>
    </source>
</evidence>
<dbReference type="InterPro" id="IPR045617">
    <property type="entry name" value="DUF6445"/>
</dbReference>
<gene>
    <name evidence="1" type="ORF">QWJ38_05470</name>
</gene>
<accession>A0ABT8DNL7</accession>
<dbReference type="EMBL" id="JAUHHC010000001">
    <property type="protein sequence ID" value="MDN3919732.1"/>
    <property type="molecule type" value="Genomic_DNA"/>
</dbReference>
<protein>
    <submittedName>
        <fullName evidence="1">DUF6445 family protein</fullName>
    </submittedName>
</protein>
<proteinExistence type="predicted"/>
<dbReference type="Pfam" id="PF20043">
    <property type="entry name" value="DUF6445"/>
    <property type="match status" value="1"/>
</dbReference>
<name>A0ABT8DNL7_9BURK</name>
<organism evidence="1 2">
    <name type="scientific">Roseateles violae</name>
    <dbReference type="NCBI Taxonomy" id="3058042"/>
    <lineage>
        <taxon>Bacteria</taxon>
        <taxon>Pseudomonadati</taxon>
        <taxon>Pseudomonadota</taxon>
        <taxon>Betaproteobacteria</taxon>
        <taxon>Burkholderiales</taxon>
        <taxon>Sphaerotilaceae</taxon>
        <taxon>Roseateles</taxon>
    </lineage>
</organism>
<keyword evidence="2" id="KW-1185">Reference proteome</keyword>
<dbReference type="Proteomes" id="UP001228044">
    <property type="component" value="Unassembled WGS sequence"/>
</dbReference>